<evidence type="ECO:0000256" key="1">
    <source>
        <dbReference type="ARBA" id="ARBA00008761"/>
    </source>
</evidence>
<evidence type="ECO:0000256" key="5">
    <source>
        <dbReference type="ARBA" id="ARBA00023125"/>
    </source>
</evidence>
<dbReference type="GO" id="GO:0032196">
    <property type="term" value="P:transposition"/>
    <property type="evidence" value="ECO:0007669"/>
    <property type="project" value="UniProtKB-KW"/>
</dbReference>
<evidence type="ECO:0000259" key="8">
    <source>
        <dbReference type="Pfam" id="PF07282"/>
    </source>
</evidence>
<evidence type="ECO:0000313" key="10">
    <source>
        <dbReference type="EMBL" id="SCB86826.1"/>
    </source>
</evidence>
<evidence type="ECO:0000256" key="4">
    <source>
        <dbReference type="ARBA" id="ARBA00022833"/>
    </source>
</evidence>
<feature type="domain" description="Probable transposase IS891/IS1136/IS1341" evidence="7">
    <location>
        <begin position="172"/>
        <end position="285"/>
    </location>
</feature>
<keyword evidence="4" id="KW-0862">Zinc</keyword>
<keyword evidence="3" id="KW-0479">Metal-binding</keyword>
<organism evidence="10 11">
    <name type="scientific">Bacillus wiedmannii</name>
    <dbReference type="NCBI Taxonomy" id="1890302"/>
    <lineage>
        <taxon>Bacteria</taxon>
        <taxon>Bacillati</taxon>
        <taxon>Bacillota</taxon>
        <taxon>Bacilli</taxon>
        <taxon>Bacillales</taxon>
        <taxon>Bacillaceae</taxon>
        <taxon>Bacillus</taxon>
        <taxon>Bacillus cereus group</taxon>
    </lineage>
</organism>
<sequence length="379" mass="44296">MILAKKVRLIPTPEQEKVLRNHAGAARFAYNYCKRMSDRYYKLFGKSVSQLDLQKRFTKIKKRKRYEWLNDINAQVPKQASKDFDKARKNSFKKYKNGSHTSYKSKKDLIQGFYTNYERLIIGKKVVHIQSIGEVKISQQLPRNKKPSNPRVTFDGRHWWMSVGFQEDFELQELTNESIGVDVGLKELFVASNGMKERNINKDAKVKKLLKRKKLAQRDMSRRFKKGVKIQSAGYEKAKAQHLRLSRKITNIRNNHIHQATAKLVKTKPMRIVVEDLSISNLLKNKKLSKAFLFQKLNCFFQCLSYKCEKYGIEYVKADKWFASSKICSCCGVKYDHSVQPEGQWSLKIREWCCVGCNSHHDRDVNASINLSRWVKLNA</sequence>
<dbReference type="Pfam" id="PF12323">
    <property type="entry name" value="HTH_OrfB_IS605"/>
    <property type="match status" value="1"/>
</dbReference>
<dbReference type="RefSeq" id="WP_088121234.1">
    <property type="nucleotide sequence ID" value="NZ_FMBE01000011.1"/>
</dbReference>
<evidence type="ECO:0000256" key="2">
    <source>
        <dbReference type="ARBA" id="ARBA00022578"/>
    </source>
</evidence>
<dbReference type="GO" id="GO:0046872">
    <property type="term" value="F:metal ion binding"/>
    <property type="evidence" value="ECO:0007669"/>
    <property type="project" value="UniProtKB-KW"/>
</dbReference>
<dbReference type="GO" id="GO:0003677">
    <property type="term" value="F:DNA binding"/>
    <property type="evidence" value="ECO:0007669"/>
    <property type="project" value="UniProtKB-KW"/>
</dbReference>
<protein>
    <submittedName>
        <fullName evidence="10">IS605 OrfB family transposase</fullName>
    </submittedName>
</protein>
<evidence type="ECO:0000256" key="6">
    <source>
        <dbReference type="ARBA" id="ARBA00023172"/>
    </source>
</evidence>
<proteinExistence type="inferred from homology"/>
<dbReference type="NCBIfam" id="NF040570">
    <property type="entry name" value="guided_TnpB"/>
    <property type="match status" value="1"/>
</dbReference>
<gene>
    <name evidence="10" type="ORF">BC05F1_00544</name>
</gene>
<dbReference type="InterPro" id="IPR010095">
    <property type="entry name" value="Cas12f1-like_TNB"/>
</dbReference>
<dbReference type="AlphaFoldDB" id="A0A1C3ZX17"/>
<keyword evidence="2" id="KW-0815">Transposition</keyword>
<keyword evidence="5" id="KW-0238">DNA-binding</keyword>
<dbReference type="NCBIfam" id="TIGR01766">
    <property type="entry name" value="IS200/IS605 family accessory protein TnpB-like domain"/>
    <property type="match status" value="1"/>
</dbReference>
<accession>A0A1C3ZX17</accession>
<name>A0A1C3ZX17_9BACI</name>
<dbReference type="InterPro" id="IPR021027">
    <property type="entry name" value="Transposase_put_HTH"/>
</dbReference>
<feature type="domain" description="Cas12f1-like TNB" evidence="8">
    <location>
        <begin position="300"/>
        <end position="371"/>
    </location>
</feature>
<dbReference type="GO" id="GO:0006310">
    <property type="term" value="P:DNA recombination"/>
    <property type="evidence" value="ECO:0007669"/>
    <property type="project" value="UniProtKB-KW"/>
</dbReference>
<reference evidence="11" key="1">
    <citation type="submission" date="2016-08" db="EMBL/GenBank/DDBJ databases">
        <authorList>
            <person name="Loux V."/>
            <person name="Rue O."/>
        </authorList>
    </citation>
    <scope>NUCLEOTIDE SEQUENCE [LARGE SCALE GENOMIC DNA]</scope>
    <source>
        <strain evidence="11">INRA Bc05-F1</strain>
    </source>
</reference>
<evidence type="ECO:0000256" key="3">
    <source>
        <dbReference type="ARBA" id="ARBA00022723"/>
    </source>
</evidence>
<dbReference type="Pfam" id="PF01385">
    <property type="entry name" value="OrfB_IS605"/>
    <property type="match status" value="1"/>
</dbReference>
<evidence type="ECO:0000259" key="7">
    <source>
        <dbReference type="Pfam" id="PF01385"/>
    </source>
</evidence>
<evidence type="ECO:0000313" key="11">
    <source>
        <dbReference type="Proteomes" id="UP000196052"/>
    </source>
</evidence>
<evidence type="ECO:0000259" key="9">
    <source>
        <dbReference type="Pfam" id="PF12323"/>
    </source>
</evidence>
<comment type="similarity">
    <text evidence="1">In the C-terminal section; belongs to the transposase 35 family.</text>
</comment>
<dbReference type="Pfam" id="PF07282">
    <property type="entry name" value="Cas12f1-like_TNB"/>
    <property type="match status" value="1"/>
</dbReference>
<dbReference type="InterPro" id="IPR001959">
    <property type="entry name" value="Transposase"/>
</dbReference>
<feature type="domain" description="Transposase putative helix-turn-helix" evidence="9">
    <location>
        <begin position="1"/>
        <end position="45"/>
    </location>
</feature>
<dbReference type="Proteomes" id="UP000196052">
    <property type="component" value="Unassembled WGS sequence"/>
</dbReference>
<keyword evidence="6" id="KW-0233">DNA recombination</keyword>
<dbReference type="EMBL" id="FMBE01000011">
    <property type="protein sequence ID" value="SCB86826.1"/>
    <property type="molecule type" value="Genomic_DNA"/>
</dbReference>